<dbReference type="GO" id="GO:0008270">
    <property type="term" value="F:zinc ion binding"/>
    <property type="evidence" value="ECO:0007669"/>
    <property type="project" value="UniProtKB-UniRule"/>
</dbReference>
<evidence type="ECO:0000313" key="8">
    <source>
        <dbReference type="EMBL" id="AFS80612.1"/>
    </source>
</evidence>
<keyword evidence="9" id="KW-1185">Reference proteome</keyword>
<dbReference type="Gene3D" id="2.170.150.20">
    <property type="entry name" value="Peptide methionine sulfoxide reductase"/>
    <property type="match status" value="1"/>
</dbReference>
<reference evidence="8 9" key="1">
    <citation type="journal article" date="2012" name="J. Bacteriol.">
        <title>Draft Genome Sequence of an Ammonia-Oxidizing Archaeon, "Candidatus Nitrosopumilus koreensis" AR1, from Marine Sediment.</title>
        <authorList>
            <person name="Park S.J."/>
            <person name="Kim J.G."/>
            <person name="Jung M.Y."/>
            <person name="Kim S.J."/>
            <person name="Cha I.T."/>
            <person name="Kwon K."/>
            <person name="Lee J.H."/>
            <person name="Rhee S.K."/>
        </authorList>
    </citation>
    <scope>NUCLEOTIDE SEQUENCE [LARGE SCALE GENOMIC DNA]</scope>
    <source>
        <strain evidence="8 9">AR1</strain>
    </source>
</reference>
<sequence length="136" mass="15485">MSEKIRKTPEEWKEKLTPDQYEICINHGTEPPFSGKYNDSKLEGKFKCTCCGEDLFSSDAKFDSGSGWPSFWEPISEDKIEYISDTSYGMVRTEVNCNKCGAHLGHVFDDGPKPTNQRYCINSVSLQHEKDTENQS</sequence>
<comment type="similarity">
    <text evidence="1 6">Belongs to the MsrB Met sulfoxide reductase family.</text>
</comment>
<evidence type="ECO:0000259" key="7">
    <source>
        <dbReference type="PROSITE" id="PS51790"/>
    </source>
</evidence>
<dbReference type="EC" id="1.8.4.12" evidence="6"/>
<dbReference type="GO" id="GO:0006979">
    <property type="term" value="P:response to oxidative stress"/>
    <property type="evidence" value="ECO:0007669"/>
    <property type="project" value="InterPro"/>
</dbReference>
<dbReference type="NCBIfam" id="TIGR00357">
    <property type="entry name" value="peptide-methionine (R)-S-oxide reductase MsrB"/>
    <property type="match status" value="1"/>
</dbReference>
<name>K0B629_9ARCH</name>
<comment type="cofactor">
    <cofactor evidence="6">
        <name>Zn(2+)</name>
        <dbReference type="ChEBI" id="CHEBI:29105"/>
    </cofactor>
    <text evidence="6">Binds 1 zinc ion per subunit. The zinc ion is important for the structural integrity of the protein.</text>
</comment>
<dbReference type="PROSITE" id="PS51790">
    <property type="entry name" value="MSRB"/>
    <property type="match status" value="1"/>
</dbReference>
<dbReference type="RefSeq" id="WP_014963000.1">
    <property type="nucleotide sequence ID" value="NC_018655.1"/>
</dbReference>
<keyword evidence="4 6" id="KW-0560">Oxidoreductase</keyword>
<keyword evidence="3 6" id="KW-0862">Zinc</keyword>
<dbReference type="GO" id="GO:0033743">
    <property type="term" value="F:peptide-methionine (R)-S-oxide reductase activity"/>
    <property type="evidence" value="ECO:0007669"/>
    <property type="project" value="UniProtKB-UniRule"/>
</dbReference>
<dbReference type="HAMAP" id="MF_01400">
    <property type="entry name" value="MsrB"/>
    <property type="match status" value="1"/>
</dbReference>
<accession>K0B629</accession>
<evidence type="ECO:0000313" key="9">
    <source>
        <dbReference type="Proteomes" id="UP000006101"/>
    </source>
</evidence>
<protein>
    <recommendedName>
        <fullName evidence="6">Peptide methionine sulfoxide reductase MsrB</fullName>
        <ecNumber evidence="6">1.8.4.12</ecNumber>
    </recommendedName>
    <alternativeName>
        <fullName evidence="6">Peptide-methionine (R)-S-oxide reductase</fullName>
    </alternativeName>
</protein>
<evidence type="ECO:0000256" key="3">
    <source>
        <dbReference type="ARBA" id="ARBA00022833"/>
    </source>
</evidence>
<evidence type="ECO:0000256" key="6">
    <source>
        <dbReference type="HAMAP-Rule" id="MF_01400"/>
    </source>
</evidence>
<dbReference type="PATRIC" id="fig|1229908.8.peg.769"/>
<dbReference type="GO" id="GO:0005737">
    <property type="term" value="C:cytoplasm"/>
    <property type="evidence" value="ECO:0007669"/>
    <property type="project" value="TreeGrafter"/>
</dbReference>
<dbReference type="Proteomes" id="UP000006101">
    <property type="component" value="Chromosome"/>
</dbReference>
<dbReference type="AlphaFoldDB" id="K0B629"/>
<feature type="binding site" evidence="6">
    <location>
        <position position="48"/>
    </location>
    <ligand>
        <name>Zn(2+)</name>
        <dbReference type="ChEBI" id="CHEBI:29105"/>
    </ligand>
</feature>
<organism evidence="8 9">
    <name type="scientific">Candidatus Nitrosopumilus koreensis AR1</name>
    <dbReference type="NCBI Taxonomy" id="1229908"/>
    <lineage>
        <taxon>Archaea</taxon>
        <taxon>Nitrososphaerota</taxon>
        <taxon>Nitrososphaeria</taxon>
        <taxon>Nitrosopumilales</taxon>
        <taxon>Nitrosopumilaceae</taxon>
        <taxon>Nitrosopumilus</taxon>
    </lineage>
</organism>
<dbReference type="HOGENOM" id="CLU_031040_8_5_2"/>
<dbReference type="PANTHER" id="PTHR10173:SF52">
    <property type="entry name" value="METHIONINE-R-SULFOXIDE REDUCTASE B1"/>
    <property type="match status" value="1"/>
</dbReference>
<gene>
    <name evidence="6" type="primary">msrB</name>
    <name evidence="8" type="ORF">NKOR_03590</name>
</gene>
<dbReference type="KEGG" id="nkr:NKOR_03590"/>
<dbReference type="InterPro" id="IPR011057">
    <property type="entry name" value="Mss4-like_sf"/>
</dbReference>
<dbReference type="GeneID" id="13726161"/>
<evidence type="ECO:0000256" key="4">
    <source>
        <dbReference type="ARBA" id="ARBA00023002"/>
    </source>
</evidence>
<dbReference type="PANTHER" id="PTHR10173">
    <property type="entry name" value="METHIONINE SULFOXIDE REDUCTASE"/>
    <property type="match status" value="1"/>
</dbReference>
<comment type="catalytic activity">
    <reaction evidence="5 6">
        <text>L-methionyl-[protein] + [thioredoxin]-disulfide + H2O = L-methionyl-(R)-S-oxide-[protein] + [thioredoxin]-dithiol</text>
        <dbReference type="Rhea" id="RHEA:24164"/>
        <dbReference type="Rhea" id="RHEA-COMP:10698"/>
        <dbReference type="Rhea" id="RHEA-COMP:10700"/>
        <dbReference type="Rhea" id="RHEA-COMP:12313"/>
        <dbReference type="Rhea" id="RHEA-COMP:12314"/>
        <dbReference type="ChEBI" id="CHEBI:15377"/>
        <dbReference type="ChEBI" id="CHEBI:16044"/>
        <dbReference type="ChEBI" id="CHEBI:29950"/>
        <dbReference type="ChEBI" id="CHEBI:45764"/>
        <dbReference type="ChEBI" id="CHEBI:50058"/>
        <dbReference type="EC" id="1.8.4.12"/>
    </reaction>
</comment>
<evidence type="ECO:0000256" key="5">
    <source>
        <dbReference type="ARBA" id="ARBA00048488"/>
    </source>
</evidence>
<dbReference type="InterPro" id="IPR028427">
    <property type="entry name" value="Met_Sox_Rdtase_MsrB"/>
</dbReference>
<dbReference type="InterPro" id="IPR002579">
    <property type="entry name" value="Met_Sox_Rdtase_MsrB_dom"/>
</dbReference>
<dbReference type="Pfam" id="PF01641">
    <property type="entry name" value="SelR"/>
    <property type="match status" value="1"/>
</dbReference>
<feature type="binding site" evidence="6">
    <location>
        <position position="51"/>
    </location>
    <ligand>
        <name>Zn(2+)</name>
        <dbReference type="ChEBI" id="CHEBI:29105"/>
    </ligand>
</feature>
<dbReference type="SUPFAM" id="SSF51316">
    <property type="entry name" value="Mss4-like"/>
    <property type="match status" value="1"/>
</dbReference>
<evidence type="ECO:0000256" key="2">
    <source>
        <dbReference type="ARBA" id="ARBA00022723"/>
    </source>
</evidence>
<dbReference type="GO" id="GO:0030091">
    <property type="term" value="P:protein repair"/>
    <property type="evidence" value="ECO:0007669"/>
    <property type="project" value="InterPro"/>
</dbReference>
<feature type="binding site" evidence="6">
    <location>
        <position position="100"/>
    </location>
    <ligand>
        <name>Zn(2+)</name>
        <dbReference type="ChEBI" id="CHEBI:29105"/>
    </ligand>
</feature>
<proteinExistence type="inferred from homology"/>
<keyword evidence="2 6" id="KW-0479">Metal-binding</keyword>
<feature type="active site" description="Nucleophile" evidence="6">
    <location>
        <position position="120"/>
    </location>
</feature>
<feature type="binding site" evidence="6">
    <location>
        <position position="97"/>
    </location>
    <ligand>
        <name>Zn(2+)</name>
        <dbReference type="ChEBI" id="CHEBI:29105"/>
    </ligand>
</feature>
<dbReference type="STRING" id="1229908.NKOR_03590"/>
<dbReference type="FunFam" id="2.170.150.20:FF:000001">
    <property type="entry name" value="Peptide methionine sulfoxide reductase MsrB"/>
    <property type="match status" value="1"/>
</dbReference>
<dbReference type="EMBL" id="CP003842">
    <property type="protein sequence ID" value="AFS80612.1"/>
    <property type="molecule type" value="Genomic_DNA"/>
</dbReference>
<evidence type="ECO:0000256" key="1">
    <source>
        <dbReference type="ARBA" id="ARBA00007174"/>
    </source>
</evidence>
<feature type="domain" description="MsrB" evidence="7">
    <location>
        <begin position="9"/>
        <end position="131"/>
    </location>
</feature>